<reference evidence="2" key="1">
    <citation type="journal article" date="2019" name="Int. J. Syst. Evol. Microbiol.">
        <title>The Global Catalogue of Microorganisms (GCM) 10K type strain sequencing project: providing services to taxonomists for standard genome sequencing and annotation.</title>
        <authorList>
            <consortium name="The Broad Institute Genomics Platform"/>
            <consortium name="The Broad Institute Genome Sequencing Center for Infectious Disease"/>
            <person name="Wu L."/>
            <person name="Ma J."/>
        </authorList>
    </citation>
    <scope>NUCLEOTIDE SEQUENCE [LARGE SCALE GENOMIC DNA]</scope>
    <source>
        <strain evidence="2">JCM 30742</strain>
    </source>
</reference>
<evidence type="ECO:0000313" key="2">
    <source>
        <dbReference type="Proteomes" id="UP001500752"/>
    </source>
</evidence>
<protein>
    <recommendedName>
        <fullName evidence="3">DUF2116 family Zn-ribbon domain-containing protein</fullName>
    </recommendedName>
</protein>
<name>A0ABP7D2V7_9MICC</name>
<dbReference type="EMBL" id="BAABEO010000025">
    <property type="protein sequence ID" value="GAA3697559.1"/>
    <property type="molecule type" value="Genomic_DNA"/>
</dbReference>
<sequence length="71" mass="8097">MADHVCLICHRPFTGQASAETCSTACRVTRSRRRKEAERRKALDLLARMATARDPAVVESLRREAERLTRD</sequence>
<comment type="caution">
    <text evidence="1">The sequence shown here is derived from an EMBL/GenBank/DDBJ whole genome shotgun (WGS) entry which is preliminary data.</text>
</comment>
<keyword evidence="2" id="KW-1185">Reference proteome</keyword>
<accession>A0ABP7D2V7</accession>
<proteinExistence type="predicted"/>
<gene>
    <name evidence="1" type="ORF">GCM10023081_38150</name>
</gene>
<evidence type="ECO:0008006" key="3">
    <source>
        <dbReference type="Google" id="ProtNLM"/>
    </source>
</evidence>
<dbReference type="Proteomes" id="UP001500752">
    <property type="component" value="Unassembled WGS sequence"/>
</dbReference>
<organism evidence="1 2">
    <name type="scientific">Arthrobacter ginkgonis</name>
    <dbReference type="NCBI Taxonomy" id="1630594"/>
    <lineage>
        <taxon>Bacteria</taxon>
        <taxon>Bacillati</taxon>
        <taxon>Actinomycetota</taxon>
        <taxon>Actinomycetes</taxon>
        <taxon>Micrococcales</taxon>
        <taxon>Micrococcaceae</taxon>
        <taxon>Arthrobacter</taxon>
    </lineage>
</organism>
<evidence type="ECO:0000313" key="1">
    <source>
        <dbReference type="EMBL" id="GAA3697559.1"/>
    </source>
</evidence>
<dbReference type="RefSeq" id="WP_345153342.1">
    <property type="nucleotide sequence ID" value="NZ_BAABEO010000025.1"/>
</dbReference>